<proteinExistence type="predicted"/>
<dbReference type="CDD" id="cd00085">
    <property type="entry name" value="HNHc"/>
    <property type="match status" value="1"/>
</dbReference>
<keyword evidence="3" id="KW-1185">Reference proteome</keyword>
<comment type="caution">
    <text evidence="2">The sequence shown here is derived from an EMBL/GenBank/DDBJ whole genome shotgun (WGS) entry which is preliminary data.</text>
</comment>
<dbReference type="InterPro" id="IPR003615">
    <property type="entry name" value="HNH_nuc"/>
</dbReference>
<dbReference type="RefSeq" id="WP_086169785.1">
    <property type="nucleotide sequence ID" value="NZ_MRYD01000065.1"/>
</dbReference>
<evidence type="ECO:0000313" key="3">
    <source>
        <dbReference type="Proteomes" id="UP000194266"/>
    </source>
</evidence>
<evidence type="ECO:0000259" key="1">
    <source>
        <dbReference type="Pfam" id="PF01844"/>
    </source>
</evidence>
<dbReference type="Proteomes" id="UP000194266">
    <property type="component" value="Unassembled WGS sequence"/>
</dbReference>
<accession>A0ABX3YIM7</accession>
<feature type="domain" description="HNH" evidence="1">
    <location>
        <begin position="32"/>
        <end position="74"/>
    </location>
</feature>
<dbReference type="Pfam" id="PF01844">
    <property type="entry name" value="HNH"/>
    <property type="match status" value="1"/>
</dbReference>
<dbReference type="Gene3D" id="1.10.30.50">
    <property type="match status" value="1"/>
</dbReference>
<protein>
    <recommendedName>
        <fullName evidence="1">HNH domain-containing protein</fullName>
    </recommendedName>
</protein>
<evidence type="ECO:0000313" key="2">
    <source>
        <dbReference type="EMBL" id="OSZ59733.1"/>
    </source>
</evidence>
<organism evidence="2 3">
    <name type="scientific">Streptomyces pharetrae CZA14</name>
    <dbReference type="NCBI Taxonomy" id="1144883"/>
    <lineage>
        <taxon>Bacteria</taxon>
        <taxon>Bacillati</taxon>
        <taxon>Actinomycetota</taxon>
        <taxon>Actinomycetes</taxon>
        <taxon>Kitasatosporales</taxon>
        <taxon>Streptomycetaceae</taxon>
        <taxon>Streptomyces</taxon>
    </lineage>
</organism>
<dbReference type="EMBL" id="MRYD01000065">
    <property type="protein sequence ID" value="OSZ59733.1"/>
    <property type="molecule type" value="Genomic_DNA"/>
</dbReference>
<sequence length="116" mass="13064">MAATEQQVLSRDRGSQDLWVWIMVLLANRRRCVYCDEAQSETPEHEAPLAGDHGRDIWWNLVPACDQCNGRKARRNAAEWQRDMKLQYAHPELPFATRTGAVGGAGVVRNGWGQCG</sequence>
<name>A0ABX3YIM7_9ACTN</name>
<reference evidence="2 3" key="1">
    <citation type="submission" date="2016-12" db="EMBL/GenBank/DDBJ databases">
        <title>Genome Mining:The Detection of Biosynthetic Gene Clusters to Aid in the Expression of Curamycin A produced by Streptomyces sp. strain CZA14.</title>
        <authorList>
            <person name="Durrell K.A."/>
            <person name="Kirby B.M."/>
            <person name="Khan W."/>
            <person name="Mthethwa T."/>
            <person name="Le Roes-Hill M."/>
        </authorList>
    </citation>
    <scope>NUCLEOTIDE SEQUENCE [LARGE SCALE GENOMIC DNA]</scope>
    <source>
        <strain evidence="2 3">CZA14</strain>
    </source>
</reference>
<gene>
    <name evidence="2" type="ORF">OQI_14610</name>
</gene>
<dbReference type="InterPro" id="IPR002711">
    <property type="entry name" value="HNH"/>
</dbReference>